<dbReference type="InterPro" id="IPR015943">
    <property type="entry name" value="WD40/YVTN_repeat-like_dom_sf"/>
</dbReference>
<reference evidence="7 8" key="1">
    <citation type="submission" date="2018-08" db="EMBL/GenBank/DDBJ databases">
        <title>A genome reference for cultivated species of the human gut microbiota.</title>
        <authorList>
            <person name="Zou Y."/>
            <person name="Xue W."/>
            <person name="Luo G."/>
        </authorList>
    </citation>
    <scope>NUCLEOTIDE SEQUENCE [LARGE SCALE GENOMIC DNA]</scope>
    <source>
        <strain evidence="7 8">OM05-15BH</strain>
    </source>
</reference>
<evidence type="ECO:0000313" key="7">
    <source>
        <dbReference type="EMBL" id="RGN39526.1"/>
    </source>
</evidence>
<gene>
    <name evidence="7" type="ORF">DXB65_04180</name>
</gene>
<keyword evidence="5" id="KW-1133">Transmembrane helix</keyword>
<dbReference type="Pfam" id="PF12833">
    <property type="entry name" value="HTH_18"/>
    <property type="match status" value="1"/>
</dbReference>
<sequence length="963" mass="111943">MINIQKHIIYRRRVYVVILFFLLMFSPLVHAQDIVVREIPSLDKLPVNAIHRIFQDSDGYIWYGTFNGLCRNDGYNIRVFRSDLYHPGLLSDNYITYISEDYEKKIWFGTMKGGYILDKATSQITPMDLQEFSDQNVFTINVTKDGNIWVSMRGVLFRFRADGTLVKRYKTEYNHSPEFVYIVYEDKAGDLLISITRGGMYKLNKETDDFEAYFHNEDYMDIERIIWDETNGYYWLGTWGKGIVRFNPDGKTKEEQYIPQPLPVDITGNPTGAIYHMVQDDIFHYIWVTSWKDLFAFRITEKGMLKQVDTSSFLTPGNKILYEIYKDKEGKLWVSSFDVESFIIDIRDYIVKKYPLPDLRNRLKANPAINSLCKEEEDIFWFSQDRYGLCIYDSQKDKLKHYSECPGTRHLPFGDVYDLVHSHSHNRIWAMPYGSTVFGLSQQNLEMKEELRVDISQITKNPGTNTSLFEDSNDNLWIGTTTGLFVYRIKASTLESIPEVSGHVAGITQTADGRIWAVVKNKGIYQVGQNKHIEHYSFNKDFICVDATSDGNLWIGTAEGEVLMFDHRFKEKLTDYSFNCGMKGDIINNITVDIYNHVWITTNQMIKEFNPRNGAYRSYSTKDKNFLLTRLLSHAVYYDKKGEIYFGGISGIVSISPTQQLESIPEQVKTHITDIKIMGKSIWENKLKQNPITTSVCVSPNDQNLEIEFSSLDFHNLDQIRYAYRMVGVDLDWIYLDDRKNSAFYNRLDKGKYIFQVKATDKNGLWSNEITEVVIHRLPAWYETWWAYLIYVLLCAGFLSYCIYIYLKRMKRKNDEKWADSAELVKMHQYLDTKESLSVPEFAEIDKLLLNRATKAVEEHLGEAEFNVVSLAEAMNMSRSTLSRKIKVITGKTPLDFIKDIKMQHACRMLENKTATIADVITALGYSDYKNFTQSFKEAFGMTPSEYQKQIKEKAEESADSSR</sequence>
<feature type="domain" description="HTH araC/xylS-type" evidence="6">
    <location>
        <begin position="851"/>
        <end position="950"/>
    </location>
</feature>
<name>A0A3E5BPF6_9BACE</name>
<dbReference type="InterPro" id="IPR013783">
    <property type="entry name" value="Ig-like_fold"/>
</dbReference>
<dbReference type="PROSITE" id="PS00041">
    <property type="entry name" value="HTH_ARAC_FAMILY_1"/>
    <property type="match status" value="1"/>
</dbReference>
<evidence type="ECO:0000256" key="1">
    <source>
        <dbReference type="ARBA" id="ARBA00022553"/>
    </source>
</evidence>
<keyword evidence="3" id="KW-0238">DNA-binding</keyword>
<dbReference type="PROSITE" id="PS01124">
    <property type="entry name" value="HTH_ARAC_FAMILY_2"/>
    <property type="match status" value="1"/>
</dbReference>
<evidence type="ECO:0000256" key="5">
    <source>
        <dbReference type="SAM" id="Phobius"/>
    </source>
</evidence>
<dbReference type="InterPro" id="IPR018062">
    <property type="entry name" value="HTH_AraC-typ_CS"/>
</dbReference>
<dbReference type="PRINTS" id="PR00032">
    <property type="entry name" value="HTHARAC"/>
</dbReference>
<dbReference type="Proteomes" id="UP000260983">
    <property type="component" value="Unassembled WGS sequence"/>
</dbReference>
<comment type="caution">
    <text evidence="7">The sequence shown here is derived from an EMBL/GenBank/DDBJ whole genome shotgun (WGS) entry which is preliminary data.</text>
</comment>
<dbReference type="SMART" id="SM00342">
    <property type="entry name" value="HTH_ARAC"/>
    <property type="match status" value="1"/>
</dbReference>
<keyword evidence="4" id="KW-0804">Transcription</keyword>
<dbReference type="Gene3D" id="2.60.40.10">
    <property type="entry name" value="Immunoglobulins"/>
    <property type="match status" value="1"/>
</dbReference>
<evidence type="ECO:0000256" key="3">
    <source>
        <dbReference type="ARBA" id="ARBA00023125"/>
    </source>
</evidence>
<protein>
    <submittedName>
        <fullName evidence="7">Helix-turn-helix domain-containing protein</fullName>
    </submittedName>
</protein>
<dbReference type="Gene3D" id="2.130.10.10">
    <property type="entry name" value="YVTN repeat-like/Quinoprotein amine dehydrogenase"/>
    <property type="match status" value="2"/>
</dbReference>
<dbReference type="InterPro" id="IPR020449">
    <property type="entry name" value="Tscrpt_reg_AraC-type_HTH"/>
</dbReference>
<dbReference type="Pfam" id="PF07495">
    <property type="entry name" value="Y_Y_Y"/>
    <property type="match status" value="1"/>
</dbReference>
<keyword evidence="5" id="KW-0472">Membrane</keyword>
<dbReference type="InterPro" id="IPR011123">
    <property type="entry name" value="Y_Y_Y"/>
</dbReference>
<dbReference type="InterPro" id="IPR009057">
    <property type="entry name" value="Homeodomain-like_sf"/>
</dbReference>
<dbReference type="Pfam" id="PF07494">
    <property type="entry name" value="Reg_prop"/>
    <property type="match status" value="3"/>
</dbReference>
<dbReference type="SUPFAM" id="SSF50998">
    <property type="entry name" value="Quinoprotein alcohol dehydrogenase-like"/>
    <property type="match status" value="1"/>
</dbReference>
<accession>A0A3E5BPF6</accession>
<dbReference type="Gene3D" id="1.10.10.60">
    <property type="entry name" value="Homeodomain-like"/>
    <property type="match status" value="1"/>
</dbReference>
<keyword evidence="5" id="KW-0812">Transmembrane</keyword>
<keyword evidence="2" id="KW-0805">Transcription regulation</keyword>
<evidence type="ECO:0000313" key="8">
    <source>
        <dbReference type="Proteomes" id="UP000260983"/>
    </source>
</evidence>
<proteinExistence type="predicted"/>
<dbReference type="InterPro" id="IPR011110">
    <property type="entry name" value="Reg_prop"/>
</dbReference>
<dbReference type="InterPro" id="IPR018060">
    <property type="entry name" value="HTH_AraC"/>
</dbReference>
<dbReference type="SUPFAM" id="SSF46689">
    <property type="entry name" value="Homeodomain-like"/>
    <property type="match status" value="1"/>
</dbReference>
<dbReference type="GO" id="GO:0043565">
    <property type="term" value="F:sequence-specific DNA binding"/>
    <property type="evidence" value="ECO:0007669"/>
    <property type="project" value="InterPro"/>
</dbReference>
<dbReference type="GO" id="GO:0003700">
    <property type="term" value="F:DNA-binding transcription factor activity"/>
    <property type="evidence" value="ECO:0007669"/>
    <property type="project" value="InterPro"/>
</dbReference>
<dbReference type="PANTHER" id="PTHR43547:SF2">
    <property type="entry name" value="HYBRID SIGNAL TRANSDUCTION HISTIDINE KINASE C"/>
    <property type="match status" value="1"/>
</dbReference>
<dbReference type="InterPro" id="IPR011047">
    <property type="entry name" value="Quinoprotein_ADH-like_sf"/>
</dbReference>
<dbReference type="SUPFAM" id="SSF63829">
    <property type="entry name" value="Calcium-dependent phosphotriesterase"/>
    <property type="match status" value="1"/>
</dbReference>
<evidence type="ECO:0000256" key="2">
    <source>
        <dbReference type="ARBA" id="ARBA00023015"/>
    </source>
</evidence>
<feature type="transmembrane region" description="Helical" evidence="5">
    <location>
        <begin position="785"/>
        <end position="807"/>
    </location>
</feature>
<evidence type="ECO:0000256" key="4">
    <source>
        <dbReference type="ARBA" id="ARBA00023163"/>
    </source>
</evidence>
<dbReference type="PANTHER" id="PTHR43547">
    <property type="entry name" value="TWO-COMPONENT HISTIDINE KINASE"/>
    <property type="match status" value="1"/>
</dbReference>
<dbReference type="EMBL" id="QSUL01000002">
    <property type="protein sequence ID" value="RGN39526.1"/>
    <property type="molecule type" value="Genomic_DNA"/>
</dbReference>
<evidence type="ECO:0000259" key="6">
    <source>
        <dbReference type="PROSITE" id="PS01124"/>
    </source>
</evidence>
<organism evidence="7 8">
    <name type="scientific">Bacteroides oleiciplenus</name>
    <dbReference type="NCBI Taxonomy" id="626931"/>
    <lineage>
        <taxon>Bacteria</taxon>
        <taxon>Pseudomonadati</taxon>
        <taxon>Bacteroidota</taxon>
        <taxon>Bacteroidia</taxon>
        <taxon>Bacteroidales</taxon>
        <taxon>Bacteroidaceae</taxon>
        <taxon>Bacteroides</taxon>
    </lineage>
</organism>
<dbReference type="AlphaFoldDB" id="A0A3E5BPF6"/>
<dbReference type="GO" id="GO:0000155">
    <property type="term" value="F:phosphorelay sensor kinase activity"/>
    <property type="evidence" value="ECO:0007669"/>
    <property type="project" value="TreeGrafter"/>
</dbReference>
<keyword evidence="1" id="KW-0597">Phosphoprotein</keyword>